<dbReference type="PROSITE" id="PS00059">
    <property type="entry name" value="ADH_ZINC"/>
    <property type="match status" value="1"/>
</dbReference>
<comment type="cofactor">
    <cofactor evidence="1 6">
        <name>Zn(2+)</name>
        <dbReference type="ChEBI" id="CHEBI:29105"/>
    </cofactor>
</comment>
<dbReference type="InterPro" id="IPR013154">
    <property type="entry name" value="ADH-like_N"/>
</dbReference>
<sequence length="297" mass="32382">MAKMMKAAVVTKFKEPLEIKDVEIPKPKANDVLVKMIVCGVCHTDLHAAHGDWDNQPQLPRIPGHEGIGEIVELGTHVDANHLKVGDIIGIPWLHSACLHCEYCYTSRETLCKEQINSGYGIDGCFAEYALMDADFAIKLPEGLDPVISAPLYCAGVTTYKALKTSNVRPVYDGPADKHGSWIQEQIGGVQASVVTAVVPVTFDQAFKSVKRGGRVVAVGLPKGNMSVPIVDTVLQGIELVGSIVGTRQDLQEALDLAKSNNITCKVQTKKLEDINQIFDDMIHNKISGRIVIDFRK</sequence>
<dbReference type="OrthoDB" id="3941538at2759"/>
<dbReference type="InterPro" id="IPR002328">
    <property type="entry name" value="ADH_Zn_CS"/>
</dbReference>
<keyword evidence="3 6" id="KW-0479">Metal-binding</keyword>
<evidence type="ECO:0000313" key="12">
    <source>
        <dbReference type="EMBL" id="CAF3858522.1"/>
    </source>
</evidence>
<evidence type="ECO:0008006" key="14">
    <source>
        <dbReference type="Google" id="ProtNLM"/>
    </source>
</evidence>
<keyword evidence="5" id="KW-0560">Oxidoreductase</keyword>
<evidence type="ECO:0000259" key="8">
    <source>
        <dbReference type="Pfam" id="PF08240"/>
    </source>
</evidence>
<evidence type="ECO:0000313" key="10">
    <source>
        <dbReference type="EMBL" id="CAF1093150.1"/>
    </source>
</evidence>
<dbReference type="AlphaFoldDB" id="A0A814NK08"/>
<dbReference type="PANTHER" id="PTHR42940">
    <property type="entry name" value="ALCOHOL DEHYDROGENASE 1-RELATED"/>
    <property type="match status" value="1"/>
</dbReference>
<dbReference type="GO" id="GO:0008270">
    <property type="term" value="F:zinc ion binding"/>
    <property type="evidence" value="ECO:0007669"/>
    <property type="project" value="InterPro"/>
</dbReference>
<evidence type="ECO:0000313" key="11">
    <source>
        <dbReference type="EMBL" id="CAF3769676.1"/>
    </source>
</evidence>
<evidence type="ECO:0000259" key="7">
    <source>
        <dbReference type="Pfam" id="PF00107"/>
    </source>
</evidence>
<name>A0A814NK08_9BILA</name>
<dbReference type="InterPro" id="IPR036291">
    <property type="entry name" value="NAD(P)-bd_dom_sf"/>
</dbReference>
<evidence type="ECO:0000256" key="6">
    <source>
        <dbReference type="RuleBase" id="RU361277"/>
    </source>
</evidence>
<dbReference type="SUPFAM" id="SSF51735">
    <property type="entry name" value="NAD(P)-binding Rossmann-fold domains"/>
    <property type="match status" value="1"/>
</dbReference>
<evidence type="ECO:0000256" key="4">
    <source>
        <dbReference type="ARBA" id="ARBA00022833"/>
    </source>
</evidence>
<dbReference type="EMBL" id="CAJNOK010006316">
    <property type="protein sequence ID" value="CAF1000222.1"/>
    <property type="molecule type" value="Genomic_DNA"/>
</dbReference>
<dbReference type="Proteomes" id="UP000682733">
    <property type="component" value="Unassembled WGS sequence"/>
</dbReference>
<feature type="domain" description="Alcohol dehydrogenase-like N-terminal" evidence="8">
    <location>
        <begin position="29"/>
        <end position="142"/>
    </location>
</feature>
<dbReference type="FunFam" id="3.90.180.10:FF:000002">
    <property type="entry name" value="Alcohol dehydrogenase AdhP"/>
    <property type="match status" value="1"/>
</dbReference>
<evidence type="ECO:0000313" key="9">
    <source>
        <dbReference type="EMBL" id="CAF1000222.1"/>
    </source>
</evidence>
<dbReference type="PANTHER" id="PTHR42940:SF8">
    <property type="entry name" value="VACUOLAR PROTEIN SORTING-ASSOCIATED PROTEIN 11"/>
    <property type="match status" value="1"/>
</dbReference>
<feature type="domain" description="Alcohol dehydrogenase-like C-terminal" evidence="7">
    <location>
        <begin position="178"/>
        <end position="259"/>
    </location>
</feature>
<dbReference type="Gene3D" id="3.40.50.720">
    <property type="entry name" value="NAD(P)-binding Rossmann-like Domain"/>
    <property type="match status" value="1"/>
</dbReference>
<dbReference type="EMBL" id="CAJNOQ010005290">
    <property type="protein sequence ID" value="CAF1093150.1"/>
    <property type="molecule type" value="Genomic_DNA"/>
</dbReference>
<evidence type="ECO:0000256" key="2">
    <source>
        <dbReference type="ARBA" id="ARBA00008072"/>
    </source>
</evidence>
<dbReference type="InterPro" id="IPR011032">
    <property type="entry name" value="GroES-like_sf"/>
</dbReference>
<keyword evidence="4 6" id="KW-0862">Zinc</keyword>
<dbReference type="EMBL" id="CAJOBA010006323">
    <property type="protein sequence ID" value="CAF3769676.1"/>
    <property type="molecule type" value="Genomic_DNA"/>
</dbReference>
<dbReference type="InterPro" id="IPR013149">
    <property type="entry name" value="ADH-like_C"/>
</dbReference>
<reference evidence="10" key="1">
    <citation type="submission" date="2021-02" db="EMBL/GenBank/DDBJ databases">
        <authorList>
            <person name="Nowell W R."/>
        </authorList>
    </citation>
    <scope>NUCLEOTIDE SEQUENCE</scope>
</reference>
<organism evidence="10 13">
    <name type="scientific">Didymodactylos carnosus</name>
    <dbReference type="NCBI Taxonomy" id="1234261"/>
    <lineage>
        <taxon>Eukaryota</taxon>
        <taxon>Metazoa</taxon>
        <taxon>Spiralia</taxon>
        <taxon>Gnathifera</taxon>
        <taxon>Rotifera</taxon>
        <taxon>Eurotatoria</taxon>
        <taxon>Bdelloidea</taxon>
        <taxon>Philodinida</taxon>
        <taxon>Philodinidae</taxon>
        <taxon>Didymodactylos</taxon>
    </lineage>
</organism>
<dbReference type="GO" id="GO:0016491">
    <property type="term" value="F:oxidoreductase activity"/>
    <property type="evidence" value="ECO:0007669"/>
    <property type="project" value="UniProtKB-KW"/>
</dbReference>
<protein>
    <recommendedName>
        <fullName evidence="14">Alcohol dehydrogenase</fullName>
    </recommendedName>
</protein>
<dbReference type="Proteomes" id="UP000681722">
    <property type="component" value="Unassembled WGS sequence"/>
</dbReference>
<proteinExistence type="inferred from homology"/>
<comment type="similarity">
    <text evidence="2 6">Belongs to the zinc-containing alcohol dehydrogenase family.</text>
</comment>
<dbReference type="SUPFAM" id="SSF50129">
    <property type="entry name" value="GroES-like"/>
    <property type="match status" value="1"/>
</dbReference>
<evidence type="ECO:0000256" key="1">
    <source>
        <dbReference type="ARBA" id="ARBA00001947"/>
    </source>
</evidence>
<dbReference type="EMBL" id="CAJOBC010005290">
    <property type="protein sequence ID" value="CAF3858522.1"/>
    <property type="molecule type" value="Genomic_DNA"/>
</dbReference>
<dbReference type="Gene3D" id="3.90.180.10">
    <property type="entry name" value="Medium-chain alcohol dehydrogenases, catalytic domain"/>
    <property type="match status" value="1"/>
</dbReference>
<accession>A0A814NK08</accession>
<dbReference type="Proteomes" id="UP000663829">
    <property type="component" value="Unassembled WGS sequence"/>
</dbReference>
<dbReference type="Proteomes" id="UP000677228">
    <property type="component" value="Unassembled WGS sequence"/>
</dbReference>
<dbReference type="CDD" id="cd08297">
    <property type="entry name" value="CAD3"/>
    <property type="match status" value="1"/>
</dbReference>
<dbReference type="Pfam" id="PF08240">
    <property type="entry name" value="ADH_N"/>
    <property type="match status" value="1"/>
</dbReference>
<dbReference type="Pfam" id="PF00107">
    <property type="entry name" value="ADH_zinc_N"/>
    <property type="match status" value="1"/>
</dbReference>
<evidence type="ECO:0000256" key="5">
    <source>
        <dbReference type="ARBA" id="ARBA00023002"/>
    </source>
</evidence>
<keyword evidence="13" id="KW-1185">Reference proteome</keyword>
<gene>
    <name evidence="10" type="ORF">GPM918_LOCUS18365</name>
    <name evidence="9" type="ORF">OVA965_LOCUS14522</name>
    <name evidence="12" type="ORF">SRO942_LOCUS18362</name>
    <name evidence="11" type="ORF">TMI583_LOCUS14524</name>
</gene>
<evidence type="ECO:0000313" key="13">
    <source>
        <dbReference type="Proteomes" id="UP000663829"/>
    </source>
</evidence>
<comment type="caution">
    <text evidence="10">The sequence shown here is derived from an EMBL/GenBank/DDBJ whole genome shotgun (WGS) entry which is preliminary data.</text>
</comment>
<evidence type="ECO:0000256" key="3">
    <source>
        <dbReference type="ARBA" id="ARBA00022723"/>
    </source>
</evidence>